<dbReference type="PANTHER" id="PTHR33055">
    <property type="entry name" value="TRANSPOSASE FOR INSERTION SEQUENCE ELEMENT IS1111A"/>
    <property type="match status" value="1"/>
</dbReference>
<dbReference type="Proteomes" id="UP000481454">
    <property type="component" value="Unassembled WGS sequence"/>
</dbReference>
<protein>
    <submittedName>
        <fullName evidence="3">IS110 family transposase</fullName>
    </submittedName>
</protein>
<comment type="caution">
    <text evidence="3">The sequence shown here is derived from an EMBL/GenBank/DDBJ whole genome shotgun (WGS) entry which is preliminary data.</text>
</comment>
<evidence type="ECO:0000259" key="2">
    <source>
        <dbReference type="Pfam" id="PF02371"/>
    </source>
</evidence>
<feature type="coiled-coil region" evidence="1">
    <location>
        <begin position="48"/>
        <end position="75"/>
    </location>
</feature>
<proteinExistence type="predicted"/>
<dbReference type="InterPro" id="IPR003346">
    <property type="entry name" value="Transposase_20"/>
</dbReference>
<dbReference type="GO" id="GO:0003677">
    <property type="term" value="F:DNA binding"/>
    <property type="evidence" value="ECO:0007669"/>
    <property type="project" value="InterPro"/>
</dbReference>
<reference evidence="3 4" key="1">
    <citation type="submission" date="2020-02" db="EMBL/GenBank/DDBJ databases">
        <title>Genomic Insights into the Phylogeny and Genetic Plasticity of the Human and Animal Enteric Pathogen Clostridium perfringens.</title>
        <authorList>
            <person name="Feng Y."/>
            <person name="Hu Y."/>
        </authorList>
    </citation>
    <scope>NUCLEOTIDE SEQUENCE [LARGE SCALE GENOMIC DNA]</scope>
    <source>
        <strain evidence="3 4">CP-40</strain>
    </source>
</reference>
<name>A0AAP6WRD1_CLOPF</name>
<organism evidence="3 4">
    <name type="scientific">Clostridium perfringens</name>
    <dbReference type="NCBI Taxonomy" id="1502"/>
    <lineage>
        <taxon>Bacteria</taxon>
        <taxon>Bacillati</taxon>
        <taxon>Bacillota</taxon>
        <taxon>Clostridia</taxon>
        <taxon>Eubacteriales</taxon>
        <taxon>Clostridiaceae</taxon>
        <taxon>Clostridium</taxon>
    </lineage>
</organism>
<feature type="domain" description="Transposase IS116/IS110/IS902 C-terminal" evidence="2">
    <location>
        <begin position="83"/>
        <end position="166"/>
    </location>
</feature>
<dbReference type="Pfam" id="PF02371">
    <property type="entry name" value="Transposase_20"/>
    <property type="match status" value="1"/>
</dbReference>
<dbReference type="InterPro" id="IPR047650">
    <property type="entry name" value="Transpos_IS110"/>
</dbReference>
<dbReference type="GO" id="GO:0006313">
    <property type="term" value="P:DNA transposition"/>
    <property type="evidence" value="ECO:0007669"/>
    <property type="project" value="InterPro"/>
</dbReference>
<evidence type="ECO:0000313" key="4">
    <source>
        <dbReference type="Proteomes" id="UP000481454"/>
    </source>
</evidence>
<gene>
    <name evidence="3" type="ORF">G6Z34_16685</name>
</gene>
<dbReference type="EMBL" id="JAALLZ010000016">
    <property type="protein sequence ID" value="NGU31696.1"/>
    <property type="molecule type" value="Genomic_DNA"/>
</dbReference>
<dbReference type="GO" id="GO:0004803">
    <property type="term" value="F:transposase activity"/>
    <property type="evidence" value="ECO:0007669"/>
    <property type="project" value="InterPro"/>
</dbReference>
<sequence>KDTYLEVREKLREVGYSRTNKTLKIYYEEVETYKNIINGISYADRLEISEYIEALEMYMKKKENLDERIEALMNFLEGKVYTSLSEIKGMPKAQVASLISEIGNINNFKSARHLLSYAGLNLQGEGSGKNKGHSWISKTGNRKIRKELYVITFNLVRHNDYFRGLYCYYKSYKRPNEKSSKEMLIALMCKLLRVVYGMLKYNVEFNLNEMLKNYDFRNINKEKFIDEFLGNSEKKQKIIPQEIEEIFLNNKKSN</sequence>
<evidence type="ECO:0000313" key="3">
    <source>
        <dbReference type="EMBL" id="NGU31696.1"/>
    </source>
</evidence>
<dbReference type="PANTHER" id="PTHR33055:SF17">
    <property type="entry name" value="THIRD ORF IN TRANSPOSON ISC1491"/>
    <property type="match status" value="1"/>
</dbReference>
<keyword evidence="1" id="KW-0175">Coiled coil</keyword>
<dbReference type="AlphaFoldDB" id="A0AAP6WRD1"/>
<dbReference type="RefSeq" id="WP_164801182.1">
    <property type="nucleotide sequence ID" value="NZ_JAALLZ010000016.1"/>
</dbReference>
<feature type="non-terminal residue" evidence="3">
    <location>
        <position position="1"/>
    </location>
</feature>
<accession>A0AAP6WRD1</accession>
<evidence type="ECO:0000256" key="1">
    <source>
        <dbReference type="SAM" id="Coils"/>
    </source>
</evidence>